<proteinExistence type="predicted"/>
<accession>A0A1G6I6M9</accession>
<evidence type="ECO:0000313" key="2">
    <source>
        <dbReference type="EMBL" id="SDC02101.1"/>
    </source>
</evidence>
<reference evidence="2 3" key="1">
    <citation type="submission" date="2016-10" db="EMBL/GenBank/DDBJ databases">
        <authorList>
            <person name="de Groot N.N."/>
        </authorList>
    </citation>
    <scope>NUCLEOTIDE SEQUENCE [LARGE SCALE GENOMIC DNA]</scope>
    <source>
        <strain evidence="2 3">DSM 45514</strain>
    </source>
</reference>
<dbReference type="EMBL" id="FMZA01000002">
    <property type="protein sequence ID" value="SDC02101.1"/>
    <property type="molecule type" value="Genomic_DNA"/>
</dbReference>
<dbReference type="AlphaFoldDB" id="A0A1G6I6M9"/>
<evidence type="ECO:0000256" key="1">
    <source>
        <dbReference type="SAM" id="MobiDB-lite"/>
    </source>
</evidence>
<sequence>MFSGRCQSKKNVCWDNRFQPIVVPSGDDPSLFGSCGRSGGNQKRKSPCQHPGRGRQGLAQDGSGQSLEWGLRLRAFFYFFQVVVKVAGAQPHFIDERRFKEKQE</sequence>
<gene>
    <name evidence="2" type="ORF">SAMN04488112_10282</name>
</gene>
<protein>
    <submittedName>
        <fullName evidence="2">Uncharacterized protein</fullName>
    </submittedName>
</protein>
<dbReference type="Proteomes" id="UP000199387">
    <property type="component" value="Unassembled WGS sequence"/>
</dbReference>
<evidence type="ECO:0000313" key="3">
    <source>
        <dbReference type="Proteomes" id="UP000199387"/>
    </source>
</evidence>
<keyword evidence="3" id="KW-1185">Reference proteome</keyword>
<feature type="region of interest" description="Disordered" evidence="1">
    <location>
        <begin position="25"/>
        <end position="63"/>
    </location>
</feature>
<name>A0A1G6I6M9_9BACL</name>
<organism evidence="2 3">
    <name type="scientific">Melghirimyces thermohalophilus</name>
    <dbReference type="NCBI Taxonomy" id="1236220"/>
    <lineage>
        <taxon>Bacteria</taxon>
        <taxon>Bacillati</taxon>
        <taxon>Bacillota</taxon>
        <taxon>Bacilli</taxon>
        <taxon>Bacillales</taxon>
        <taxon>Thermoactinomycetaceae</taxon>
        <taxon>Melghirimyces</taxon>
    </lineage>
</organism>